<name>X1NDA2_9ZZZZ</name>
<reference evidence="1" key="1">
    <citation type="journal article" date="2014" name="Front. Microbiol.">
        <title>High frequency of phylogenetically diverse reductive dehalogenase-homologous genes in deep subseafloor sedimentary metagenomes.</title>
        <authorList>
            <person name="Kawai M."/>
            <person name="Futagami T."/>
            <person name="Toyoda A."/>
            <person name="Takaki Y."/>
            <person name="Nishi S."/>
            <person name="Hori S."/>
            <person name="Arai W."/>
            <person name="Tsubouchi T."/>
            <person name="Morono Y."/>
            <person name="Uchiyama I."/>
            <person name="Ito T."/>
            <person name="Fujiyama A."/>
            <person name="Inagaki F."/>
            <person name="Takami H."/>
        </authorList>
    </citation>
    <scope>NUCLEOTIDE SEQUENCE</scope>
    <source>
        <strain evidence="1">Expedition CK06-06</strain>
    </source>
</reference>
<dbReference type="AlphaFoldDB" id="X1NDA2"/>
<feature type="non-terminal residue" evidence="1">
    <location>
        <position position="127"/>
    </location>
</feature>
<sequence>MAYTTIDIDAPSKAVPDTFVEATVEVFTAEALHLDRLHVIIGYESAGPGWEKDPVTLADVYRPFQYQKFDCMFKMRYCKVLLYVYTYYETLSLPGVWHFDRKKEHLIDVGLVAGWIHADTRTASVNP</sequence>
<gene>
    <name evidence="1" type="ORF">S06H3_39113</name>
</gene>
<evidence type="ECO:0000313" key="1">
    <source>
        <dbReference type="EMBL" id="GAI41977.1"/>
    </source>
</evidence>
<accession>X1NDA2</accession>
<proteinExistence type="predicted"/>
<protein>
    <submittedName>
        <fullName evidence="1">Uncharacterized protein</fullName>
    </submittedName>
</protein>
<organism evidence="1">
    <name type="scientific">marine sediment metagenome</name>
    <dbReference type="NCBI Taxonomy" id="412755"/>
    <lineage>
        <taxon>unclassified sequences</taxon>
        <taxon>metagenomes</taxon>
        <taxon>ecological metagenomes</taxon>
    </lineage>
</organism>
<dbReference type="EMBL" id="BARV01023890">
    <property type="protein sequence ID" value="GAI41977.1"/>
    <property type="molecule type" value="Genomic_DNA"/>
</dbReference>
<comment type="caution">
    <text evidence="1">The sequence shown here is derived from an EMBL/GenBank/DDBJ whole genome shotgun (WGS) entry which is preliminary data.</text>
</comment>